<evidence type="ECO:0000313" key="7">
    <source>
        <dbReference type="EMBL" id="MBA0550128.1"/>
    </source>
</evidence>
<evidence type="ECO:0000259" key="6">
    <source>
        <dbReference type="Pfam" id="PF01397"/>
    </source>
</evidence>
<gene>
    <name evidence="7" type="ORF">Golob_021101</name>
</gene>
<dbReference type="InterPro" id="IPR050148">
    <property type="entry name" value="Terpene_synthase-like"/>
</dbReference>
<sequence>MGVNYHFEKVIEDALEAIYHDNNEADNDLYTTSLRFRLLREHGFDVPCEAFYKFKDEEWNFKSSLMNDVQGLLELYEASYMRVHGEDILNEAISFTTTHLTLAAATLAYPLSEQVTHALKQLIRRGLLMVEARRYISIYQDIESHNKALLEFAKIDFNLLQLLHRKELSEICRHVFGSFFSSEGCLD</sequence>
<dbReference type="InterPro" id="IPR008930">
    <property type="entry name" value="Terpenoid_cyclase/PrenylTrfase"/>
</dbReference>
<dbReference type="Proteomes" id="UP000593572">
    <property type="component" value="Unassembled WGS sequence"/>
</dbReference>
<evidence type="ECO:0000256" key="4">
    <source>
        <dbReference type="ARBA" id="ARBA00022842"/>
    </source>
</evidence>
<evidence type="ECO:0000256" key="3">
    <source>
        <dbReference type="ARBA" id="ARBA00006333"/>
    </source>
</evidence>
<dbReference type="AlphaFoldDB" id="A0A7J8LCH6"/>
<accession>A0A7J8LCH6</accession>
<comment type="caution">
    <text evidence="7">The sequence shown here is derived from an EMBL/GenBank/DDBJ whole genome shotgun (WGS) entry which is preliminary data.</text>
</comment>
<dbReference type="GO" id="GO:0016114">
    <property type="term" value="P:terpenoid biosynthetic process"/>
    <property type="evidence" value="ECO:0007669"/>
    <property type="project" value="InterPro"/>
</dbReference>
<dbReference type="InterPro" id="IPR008949">
    <property type="entry name" value="Isoprenoid_synthase_dom_sf"/>
</dbReference>
<keyword evidence="4" id="KW-0460">Magnesium</keyword>
<name>A0A7J8LCH6_9ROSI</name>
<organism evidence="7 8">
    <name type="scientific">Gossypium lobatum</name>
    <dbReference type="NCBI Taxonomy" id="34289"/>
    <lineage>
        <taxon>Eukaryota</taxon>
        <taxon>Viridiplantae</taxon>
        <taxon>Streptophyta</taxon>
        <taxon>Embryophyta</taxon>
        <taxon>Tracheophyta</taxon>
        <taxon>Spermatophyta</taxon>
        <taxon>Magnoliopsida</taxon>
        <taxon>eudicotyledons</taxon>
        <taxon>Gunneridae</taxon>
        <taxon>Pentapetalae</taxon>
        <taxon>rosids</taxon>
        <taxon>malvids</taxon>
        <taxon>Malvales</taxon>
        <taxon>Malvaceae</taxon>
        <taxon>Malvoideae</taxon>
        <taxon>Gossypium</taxon>
    </lineage>
</organism>
<comment type="similarity">
    <text evidence="3">Belongs to the terpene synthase family.</text>
</comment>
<dbReference type="SUPFAM" id="SSF48239">
    <property type="entry name" value="Terpenoid cyclases/Protein prenyltransferases"/>
    <property type="match status" value="1"/>
</dbReference>
<comment type="pathway">
    <text evidence="2">Secondary metabolite biosynthesis; terpenoid biosynthesis.</text>
</comment>
<dbReference type="PANTHER" id="PTHR31225">
    <property type="entry name" value="OS04G0344100 PROTEIN-RELATED"/>
    <property type="match status" value="1"/>
</dbReference>
<dbReference type="EMBL" id="JABEZX010000002">
    <property type="protein sequence ID" value="MBA0550128.1"/>
    <property type="molecule type" value="Genomic_DNA"/>
</dbReference>
<dbReference type="FunFam" id="1.50.10.130:FF:000001">
    <property type="entry name" value="Isoprene synthase, chloroplastic"/>
    <property type="match status" value="1"/>
</dbReference>
<dbReference type="Pfam" id="PF01397">
    <property type="entry name" value="Terpene_synth"/>
    <property type="match status" value="1"/>
</dbReference>
<dbReference type="Gene3D" id="1.10.600.10">
    <property type="entry name" value="Farnesyl Diphosphate Synthase"/>
    <property type="match status" value="1"/>
</dbReference>
<dbReference type="InterPro" id="IPR001906">
    <property type="entry name" value="Terpene_synth_N"/>
</dbReference>
<dbReference type="SUPFAM" id="SSF48576">
    <property type="entry name" value="Terpenoid synthases"/>
    <property type="match status" value="1"/>
</dbReference>
<dbReference type="Gene3D" id="1.50.10.130">
    <property type="entry name" value="Terpene synthase, N-terminal domain"/>
    <property type="match status" value="1"/>
</dbReference>
<evidence type="ECO:0000256" key="2">
    <source>
        <dbReference type="ARBA" id="ARBA00004721"/>
    </source>
</evidence>
<feature type="domain" description="Terpene synthase N-terminal" evidence="6">
    <location>
        <begin position="1"/>
        <end position="119"/>
    </location>
</feature>
<keyword evidence="8" id="KW-1185">Reference proteome</keyword>
<proteinExistence type="inferred from homology"/>
<keyword evidence="5" id="KW-0456">Lyase</keyword>
<reference evidence="7 8" key="1">
    <citation type="journal article" date="2019" name="Genome Biol. Evol.">
        <title>Insights into the evolution of the New World diploid cottons (Gossypium, subgenus Houzingenia) based on genome sequencing.</title>
        <authorList>
            <person name="Grover C.E."/>
            <person name="Arick M.A. 2nd"/>
            <person name="Thrash A."/>
            <person name="Conover J.L."/>
            <person name="Sanders W.S."/>
            <person name="Peterson D.G."/>
            <person name="Frelichowski J.E."/>
            <person name="Scheffler J.A."/>
            <person name="Scheffler B.E."/>
            <person name="Wendel J.F."/>
        </authorList>
    </citation>
    <scope>NUCLEOTIDE SEQUENCE [LARGE SCALE GENOMIC DNA]</scope>
    <source>
        <strain evidence="7">157</strain>
        <tissue evidence="7">Leaf</tissue>
    </source>
</reference>
<evidence type="ECO:0000256" key="1">
    <source>
        <dbReference type="ARBA" id="ARBA00001946"/>
    </source>
</evidence>
<comment type="cofactor">
    <cofactor evidence="1">
        <name>Mg(2+)</name>
        <dbReference type="ChEBI" id="CHEBI:18420"/>
    </cofactor>
</comment>
<evidence type="ECO:0000256" key="5">
    <source>
        <dbReference type="ARBA" id="ARBA00023239"/>
    </source>
</evidence>
<dbReference type="PANTHER" id="PTHR31225:SF215">
    <property type="entry name" value="(+)-DELTA-CADINENE SYNTHASE"/>
    <property type="match status" value="1"/>
</dbReference>
<evidence type="ECO:0000313" key="8">
    <source>
        <dbReference type="Proteomes" id="UP000593572"/>
    </source>
</evidence>
<protein>
    <recommendedName>
        <fullName evidence="6">Terpene synthase N-terminal domain-containing protein</fullName>
    </recommendedName>
</protein>
<dbReference type="InterPro" id="IPR036965">
    <property type="entry name" value="Terpene_synth_N_sf"/>
</dbReference>
<dbReference type="GO" id="GO:0010333">
    <property type="term" value="F:terpene synthase activity"/>
    <property type="evidence" value="ECO:0007669"/>
    <property type="project" value="InterPro"/>
</dbReference>